<feature type="compositionally biased region" description="Acidic residues" evidence="1">
    <location>
        <begin position="483"/>
        <end position="499"/>
    </location>
</feature>
<feature type="compositionally biased region" description="Basic and acidic residues" evidence="1">
    <location>
        <begin position="7"/>
        <end position="24"/>
    </location>
</feature>
<protein>
    <submittedName>
        <fullName evidence="2">Uncharacterized protein</fullName>
    </submittedName>
</protein>
<evidence type="ECO:0000256" key="1">
    <source>
        <dbReference type="SAM" id="MobiDB-lite"/>
    </source>
</evidence>
<feature type="region of interest" description="Disordered" evidence="1">
    <location>
        <begin position="70"/>
        <end position="94"/>
    </location>
</feature>
<evidence type="ECO:0000313" key="2">
    <source>
        <dbReference type="EMBL" id="TFJ82439.1"/>
    </source>
</evidence>
<feature type="compositionally biased region" description="Acidic residues" evidence="1">
    <location>
        <begin position="70"/>
        <end position="87"/>
    </location>
</feature>
<keyword evidence="3" id="KW-1185">Reference proteome</keyword>
<reference evidence="2 3" key="1">
    <citation type="submission" date="2019-01" db="EMBL/GenBank/DDBJ databases">
        <title>Nuclear Genome Assembly of the Microalgal Biofuel strain Nannochloropsis salina CCMP1776.</title>
        <authorList>
            <person name="Hovde B."/>
        </authorList>
    </citation>
    <scope>NUCLEOTIDE SEQUENCE [LARGE SCALE GENOMIC DNA]</scope>
    <source>
        <strain evidence="2 3">CCMP1776</strain>
    </source>
</reference>
<comment type="caution">
    <text evidence="2">The sequence shown here is derived from an EMBL/GenBank/DDBJ whole genome shotgun (WGS) entry which is preliminary data.</text>
</comment>
<proteinExistence type="predicted"/>
<sequence>MQTPEEAMEREGREEGGREGAREEGQEEAIDALTLATAAQRLGRLCTGRFGAQVKVATWFFPMVEKALAEEEEEEEEEQQQQEQEEEKGDRGRSRRRKLCFDARAFTSLCDGIAMLGAPDLLPSLSTPLCAHLKAALPSLGPSEAIRLYPALVKIGYRDTEVLNFIITTAALSAHALPLPPLARLVHAVAALPSLPPSLPPPLPPSLLARAQELMMREKREDSVVPSHVHEMANLIYALGLLFKGGGWTEGGKGEGGSRLRQREIMLEAVLAWETEMSPLWVASSPSLSSSPPSSSSPSSFSSSSFSSSSTSLSSSFTSSSPPPAALIDPLSWAKILGGIATLSLPSSLPSSLPPSLPPSTRTRWVHLTTSLLPAMHLFTLWAVVEASIALDLWDGKEGTEEGTEEAARILVEKARTLLPKLVKKAKVRARAMGAWGEGGRRVDGKAGSVRKEVDEGLRRIEEMMARWRAQEETFRTGGQEGGEGEVEDKEEEAWEEEREEIKKAWTKKIGNSTTKGNGTG</sequence>
<accession>A0A4D9D1E7</accession>
<evidence type="ECO:0000313" key="3">
    <source>
        <dbReference type="Proteomes" id="UP000355283"/>
    </source>
</evidence>
<gene>
    <name evidence="2" type="ORF">NSK_006265</name>
</gene>
<organism evidence="2 3">
    <name type="scientific">Nannochloropsis salina CCMP1776</name>
    <dbReference type="NCBI Taxonomy" id="1027361"/>
    <lineage>
        <taxon>Eukaryota</taxon>
        <taxon>Sar</taxon>
        <taxon>Stramenopiles</taxon>
        <taxon>Ochrophyta</taxon>
        <taxon>Eustigmatophyceae</taxon>
        <taxon>Eustigmatales</taxon>
        <taxon>Monodopsidaceae</taxon>
        <taxon>Microchloropsis</taxon>
        <taxon>Microchloropsis salina</taxon>
    </lineage>
</organism>
<feature type="region of interest" description="Disordered" evidence="1">
    <location>
        <begin position="473"/>
        <end position="521"/>
    </location>
</feature>
<feature type="compositionally biased region" description="Polar residues" evidence="1">
    <location>
        <begin position="510"/>
        <end position="521"/>
    </location>
</feature>
<feature type="region of interest" description="Disordered" evidence="1">
    <location>
        <begin position="1"/>
        <end position="26"/>
    </location>
</feature>
<dbReference type="OrthoDB" id="10596670at2759"/>
<dbReference type="AlphaFoldDB" id="A0A4D9D1E7"/>
<dbReference type="Proteomes" id="UP000355283">
    <property type="component" value="Unassembled WGS sequence"/>
</dbReference>
<dbReference type="EMBL" id="SDOX01000110">
    <property type="protein sequence ID" value="TFJ82439.1"/>
    <property type="molecule type" value="Genomic_DNA"/>
</dbReference>
<name>A0A4D9D1E7_9STRA</name>